<dbReference type="CDD" id="cd18140">
    <property type="entry name" value="HLD_clamp_RFC"/>
    <property type="match status" value="1"/>
</dbReference>
<dbReference type="FunFam" id="1.20.272.10:FF:000004">
    <property type="entry name" value="Replication factor C subunit 5"/>
    <property type="match status" value="1"/>
</dbReference>
<dbReference type="GO" id="GO:0005813">
    <property type="term" value="C:centrosome"/>
    <property type="evidence" value="ECO:0007669"/>
    <property type="project" value="TreeGrafter"/>
</dbReference>
<evidence type="ECO:0000256" key="7">
    <source>
        <dbReference type="ARBA" id="ARBA00022448"/>
    </source>
</evidence>
<feature type="transmembrane region" description="Helical" evidence="19">
    <location>
        <begin position="1500"/>
        <end position="1521"/>
    </location>
</feature>
<dbReference type="FunFam" id="1.10.8.60:FF:000012">
    <property type="entry name" value="Replication factor C subunit 4"/>
    <property type="match status" value="1"/>
</dbReference>
<dbReference type="Pfam" id="PF08542">
    <property type="entry name" value="Rep_fac_C"/>
    <property type="match status" value="1"/>
</dbReference>
<dbReference type="GO" id="GO:0030123">
    <property type="term" value="C:AP-3 adaptor complex"/>
    <property type="evidence" value="ECO:0007669"/>
    <property type="project" value="InterPro"/>
</dbReference>
<evidence type="ECO:0000256" key="13">
    <source>
        <dbReference type="ARBA" id="ARBA00022927"/>
    </source>
</evidence>
<dbReference type="InterPro" id="IPR003959">
    <property type="entry name" value="ATPase_AAA_core"/>
</dbReference>
<dbReference type="Pfam" id="PF08699">
    <property type="entry name" value="ArgoL1"/>
    <property type="match status" value="1"/>
</dbReference>
<dbReference type="GO" id="GO:0015165">
    <property type="term" value="F:pyrimidine nucleotide-sugar transmembrane transporter activity"/>
    <property type="evidence" value="ECO:0007669"/>
    <property type="project" value="InterPro"/>
</dbReference>
<evidence type="ECO:0000256" key="6">
    <source>
        <dbReference type="ARBA" id="ARBA00009976"/>
    </source>
</evidence>
<dbReference type="Pfam" id="PF00004">
    <property type="entry name" value="AAA"/>
    <property type="match status" value="1"/>
</dbReference>
<feature type="transmembrane region" description="Helical" evidence="19">
    <location>
        <begin position="1285"/>
        <end position="1303"/>
    </location>
</feature>
<dbReference type="CDD" id="cd00009">
    <property type="entry name" value="AAA"/>
    <property type="match status" value="1"/>
</dbReference>
<evidence type="ECO:0000256" key="18">
    <source>
        <dbReference type="SAM" id="MobiDB-lite"/>
    </source>
</evidence>
<dbReference type="OrthoDB" id="10259809at2759"/>
<dbReference type="InterPro" id="IPR037185">
    <property type="entry name" value="EmrE-like"/>
</dbReference>
<dbReference type="GO" id="GO:0005930">
    <property type="term" value="C:axoneme"/>
    <property type="evidence" value="ECO:0007669"/>
    <property type="project" value="TreeGrafter"/>
</dbReference>
<feature type="transmembrane region" description="Helical" evidence="19">
    <location>
        <begin position="1343"/>
        <end position="1362"/>
    </location>
</feature>
<dbReference type="GO" id="GO:0034464">
    <property type="term" value="C:BBSome"/>
    <property type="evidence" value="ECO:0007669"/>
    <property type="project" value="InterPro"/>
</dbReference>
<dbReference type="SUPFAM" id="SSF64356">
    <property type="entry name" value="SNARE-like"/>
    <property type="match status" value="1"/>
</dbReference>
<dbReference type="PANTHER" id="PTHR20870:SF0">
    <property type="entry name" value="BARDET-BIEDL SYNDROME 1 PROTEIN"/>
    <property type="match status" value="1"/>
</dbReference>
<dbReference type="SUPFAM" id="SSF52540">
    <property type="entry name" value="P-loop containing nucleoside triphosphate hydrolases"/>
    <property type="match status" value="1"/>
</dbReference>
<dbReference type="InterPro" id="IPR003165">
    <property type="entry name" value="Piwi"/>
</dbReference>
<dbReference type="Pfam" id="PF02170">
    <property type="entry name" value="PAZ"/>
    <property type="match status" value="1"/>
</dbReference>
<dbReference type="InterPro" id="IPR036397">
    <property type="entry name" value="RNaseH_sf"/>
</dbReference>
<dbReference type="SUPFAM" id="SSF48019">
    <property type="entry name" value="post-AAA+ oligomerization domain-like"/>
    <property type="match status" value="1"/>
</dbReference>
<feature type="domain" description="PAZ" evidence="20">
    <location>
        <begin position="1839"/>
        <end position="1951"/>
    </location>
</feature>
<dbReference type="SUPFAM" id="SSF101690">
    <property type="entry name" value="PAZ domain"/>
    <property type="match status" value="1"/>
</dbReference>
<dbReference type="GO" id="GO:0015031">
    <property type="term" value="P:protein transport"/>
    <property type="evidence" value="ECO:0007669"/>
    <property type="project" value="UniProtKB-KW"/>
</dbReference>
<dbReference type="GO" id="GO:0006260">
    <property type="term" value="P:DNA replication"/>
    <property type="evidence" value="ECO:0007669"/>
    <property type="project" value="UniProtKB-KW"/>
</dbReference>
<comment type="similarity">
    <text evidence="4">Belongs to the activator 1 small subunits family.</text>
</comment>
<dbReference type="EMBL" id="OA882077">
    <property type="protein sequence ID" value="CAD7272519.1"/>
    <property type="molecule type" value="Genomic_DNA"/>
</dbReference>
<name>A0A7R9BCC2_9CRUS</name>
<keyword evidence="9 19" id="KW-0812">Transmembrane</keyword>
<proteinExistence type="inferred from homology"/>
<dbReference type="InterPro" id="IPR008921">
    <property type="entry name" value="DNA_pol3_clamp-load_cplx_C"/>
</dbReference>
<dbReference type="Pfam" id="PF04142">
    <property type="entry name" value="Nuc_sug_transp"/>
    <property type="match status" value="1"/>
</dbReference>
<dbReference type="Pfam" id="PF02171">
    <property type="entry name" value="Piwi"/>
    <property type="match status" value="2"/>
</dbReference>
<dbReference type="SMART" id="SM00382">
    <property type="entry name" value="AAA"/>
    <property type="match status" value="1"/>
</dbReference>
<dbReference type="Pfam" id="PF23304">
    <property type="entry name" value="GAE_BBS1"/>
    <property type="match status" value="1"/>
</dbReference>
<dbReference type="GO" id="GO:0003677">
    <property type="term" value="F:DNA binding"/>
    <property type="evidence" value="ECO:0007669"/>
    <property type="project" value="InterPro"/>
</dbReference>
<dbReference type="Gene3D" id="1.10.8.60">
    <property type="match status" value="1"/>
</dbReference>
<dbReference type="PROSITE" id="PS50821">
    <property type="entry name" value="PAZ"/>
    <property type="match status" value="1"/>
</dbReference>
<evidence type="ECO:0000256" key="16">
    <source>
        <dbReference type="ARBA" id="ARBA00023242"/>
    </source>
</evidence>
<evidence type="ECO:0000256" key="1">
    <source>
        <dbReference type="ARBA" id="ARBA00004123"/>
    </source>
</evidence>
<dbReference type="InterPro" id="IPR027417">
    <property type="entry name" value="P-loop_NTPase"/>
</dbReference>
<dbReference type="Gene3D" id="3.30.420.10">
    <property type="entry name" value="Ribonuclease H-like superfamily/Ribonuclease H"/>
    <property type="match status" value="2"/>
</dbReference>
<comment type="function">
    <text evidence="17">Part of the AP-3 complex, an adaptor-related complex which is not clathrin-associated. The complex is associated with the Golgi region as well as more peripheral structures. It facilitates the budding of vesicles from the Golgi membrane and may be directly involved in trafficking to lysosomes. In concert with the BLOC-1 complex, AP-3 is required to target cargos into vesicles assembled at cell bodies for delivery into neurites and nerve terminals.</text>
</comment>
<evidence type="ECO:0000313" key="22">
    <source>
        <dbReference type="EMBL" id="CAD7272519.1"/>
    </source>
</evidence>
<sequence length="2897" mass="326147">MGSKTSNESDVTRVVNELLGASVPSIARLNEIELQFEEEKAELEAGLEESSRSSVNDDSSERLKETVENTLRDLRKLKIDQEKLIIDAEKALEEGEEQFKILFPMVTKGRAIRRARSYKAIVEQVQARVVEMSNSVARQNYVTAVESYKCLADMAKKCVNTLESGDEKRVSHLRRYLLETTSSWYKFLKTHIVKELDDSLTALKWPFSETSGNEIPWTTEHVQKFEAVFLLAAKLCFPPPNTQELPTLPIRVMLKPLTTRFKFHFTGTKETNNREKPEWFLTQILKWAKDCLPFMEQVAGKLQESAPTEFLEGLVELAVEKLYLDLTSYADEYDDDVVLAHCIEEALLFDKELRFLCMLLSITDRYRCLVQPGHRLQFAELQVELAEDFRVRLVQLARDERKDPVNSKLCPILNTISYILQVILEWSDLPLFVELQFYKEKTFPNVMSCEFGVDNNRVSGLFDEVIELLQHSEDDLVSTLHARVGEEISAQALEYKRDRWFATNVGDKYKLSGSACSFLDVIRGRLRVLKLRLNESLFRKIAAKVATDVAKFLVDDLACEVRFSVDGGRQLGIDLQRGFIVVFTEFDKKLSKYFRAASEAVFLLNLPKGSAILLRDELNTSRSDELKKNSLRELDIHRLTVFQAVKILDNRLSLELIYDEKKQDKNSWIEAWKDPLASLYTFSSCMSLCDLYGDGDSKLIIADLGTGLYNMKLKVYKGTALETENTLVDLPTSVVTFQMETMQPRIPAIAVASAAYVYIYKNLRPYFKFTLPPLEINPIEEDLWKQAEDDQISFPALREMLEGLRQEVGEMSLTTRSQRFLMITDGPSMARFVSDHKAQPLKKQTVITCMTVLKKSHADSDAIACLVLGTESSLAFVLDPEAFTILAAISLPGVPTHLHVTGLFDVEFRFVLGCRDGSIAMVKRGDDEAATVAKCSVPPVGVHIVGKTIVVPCMDNSIRCYSLLGNILWHLTLSASILCSELIEVRQLDMTAVAVGLSDGSVLVYKDKALVDSFKIHDGVSSMKFGRFGREDNTLVIVTRGGGLIVKMLRRQARLEPLDDDTSAQVSQQSLKLNVPKKTKLFVDQTVKEREDPIGMHRAFQQDLYRLRLKTARAFVESLEKCANPISSDRDLPVALGAQVIGLGPTFRIRIDVTNTSCDKSIRDLAVTFNYDEKLYKVDQHYIRVQFFYVFIEKRNLSSINTLSTKWADKIDSKNSAGQSAPFVHPFLQATGMFLGETSCLLAFFLIQAYLKWQKPQTENERLINEDGAPVVTTVERRGLGFNPFIFLPPALCDMTATSIMYIGLNLTYASSFQMLRGAVIVFTGMLSVAFLSRLLSWRQWGGIFAVIAGLAVVGASDFVSPSTSASDRPAQDVITGDALILIAQIIAAVQMVYEEKFVSKHNVPPLLAVGFEGLFGLFVLSSLLVPMYFIKVGEPFSSNPRGVLEDALDAFTQLSNSTWLSIAFSGTIISIAFFNFAGVSVTKDMSATTRMVLDSVRTLVIWAVSLALGWQPFFYLQAMAGRGRAARLRSVLDAARESPGISGSVDVTRLADTEPGICDPTEVRFTQYGRGQLIREFVESTAFAAPQTSVVGLAASSTLNVNAEPFRCRGISSCIPRDDGSSSDFNGETEDTLIEVRTQTESLDLSSDPCVPSGTRKHLPVLFQKGSLPVEVAANYVKLHFKPNFGIFEYSVSFTPGIDDSKARRSVLDRLSELTGDAKLFDGSSMLLLPKRISSEASSSIVKSVVDSSSNNVEVKLDFLGEKPLPRCLRWYNALFKLVQKDLDMIRVGRNFFAYSQRRSVPEYHLEVWPGFISAVHFYDEGLVLCLDISHRVLRTETVHELISSVEQSLTFKNKVEAILLKQVVMTRYNNCTHIVHDIAWGETPNNTFVTRAGRCLTYVQYYKIIHDIDIQDVEQPLLICRQKRMKSGVESTNLADLVRLIPELCYMTGLSENMRCNHSVMKSISRYNKPGAEERKKALMDYVSDLNTNEKARKRLEDWGLVLDTNLVRPNVRILDQPRVRVGPEMSTRVEVFDVNGRFKDWASKLGEFGVIHAVPLLQWVVIAPVRMRTNMQKFIEAYVKRMGAYLRAAVAHPTVKYIQQDSVPSYLSAIAEFQEPDVQLFLIGFMSQRDDKYQAVKKMLCKQMPRPSQCILNRTLSKDTIAPIVNKIALQINCKLGGELWAVEHSTKGAMFVGIDVYHDQYKRNESILGFVSSSNESATQYYAQVCKYQNAEKNAEQFRVFLANGLEHWRLKNFGNLPKHVIVFRDGLMEAKMTSVMVEEAAAMKETRNRPAANPIPGTAVDGGVTRNHNFQDFFLVSQFAKEGTVSPTHYVIVENKSNFRIDEIQALTYRMTYMYYNWTGSIRETGSFSVALDKWGVRRVLNHSCTMVQVDSIADEQMDVDASGPIVSRSNLPWVEKYRPTKLDELIAHEDILKTISKFMREGTLPHLLFYGPPGTGKTSTILACAKMMYSPKQFSSMVLELNASDDRGINVVRTQVLSFASTKTIFKTGLKLIILDEADAMTNDAQNALRRIIEKFTDNVRFCMICNYLSKIIPALQSRCTRFRFGPLSTTQMIPRMRDVIESENIKVTEEGLQSVVELAEGDMRKALNLLQSCSMAFPEVNAETTYTTLGHPTPQDVLTIMNWLLNADFSVAVRNITDMKISKGFALVDILTQLHKYVHRLEIPSKSKIYLIDKMAEVENRLSFGGSEKIQLSSLVSAFFTEELQQQIIKETFQLVSKRDDNVCNFLEGGSLIGGSDFKLAYRHYATLYFVFCVDSSESELGILDLIQVFVETLDKCFENVCELDLIFHVDKVHYILNELVMGGMVLETNVSEIVSRIEEQNKLEKDEAGLSAAPARAVSAVKNLNISQQIKDMKLPDLPAAIKDLNLKL</sequence>
<dbReference type="SUPFAM" id="SSF53098">
    <property type="entry name" value="Ribonuclease H-like"/>
    <property type="match status" value="1"/>
</dbReference>
<keyword evidence="15 19" id="KW-0472">Membrane</keyword>
<keyword evidence="11" id="KW-0547">Nucleotide-binding</keyword>
<dbReference type="Gene3D" id="3.40.50.300">
    <property type="entry name" value="P-loop containing nucleotide triphosphate hydrolases"/>
    <property type="match status" value="1"/>
</dbReference>
<dbReference type="SMART" id="SM00949">
    <property type="entry name" value="PAZ"/>
    <property type="match status" value="1"/>
</dbReference>
<dbReference type="GO" id="GO:0000139">
    <property type="term" value="C:Golgi membrane"/>
    <property type="evidence" value="ECO:0007669"/>
    <property type="project" value="InterPro"/>
</dbReference>
<keyword evidence="10" id="KW-0235">DNA replication</keyword>
<dbReference type="Gene3D" id="1.20.58.670">
    <property type="entry name" value="Dsl1p vesicle tethering complex, Tip20p subunit, domain D"/>
    <property type="match status" value="1"/>
</dbReference>
<dbReference type="Gene3D" id="3.40.50.2300">
    <property type="match status" value="1"/>
</dbReference>
<dbReference type="Pfam" id="PF21960">
    <property type="entry name" value="RCF1-5-like_lid"/>
    <property type="match status" value="1"/>
</dbReference>
<dbReference type="InterPro" id="IPR007271">
    <property type="entry name" value="Nuc_sug_transpt"/>
</dbReference>
<dbReference type="GO" id="GO:0034587">
    <property type="term" value="P:piRNA processing"/>
    <property type="evidence" value="ECO:0007669"/>
    <property type="project" value="UniProtKB-ARBA"/>
</dbReference>
<evidence type="ECO:0000256" key="5">
    <source>
        <dbReference type="ARBA" id="ARBA00006972"/>
    </source>
</evidence>
<dbReference type="InterPro" id="IPR042044">
    <property type="entry name" value="EXOC6PINT-1/Sec15/Tip20_C_dom2"/>
</dbReference>
<dbReference type="GO" id="GO:0006888">
    <property type="term" value="P:endoplasmic reticulum to Golgi vesicle-mediated transport"/>
    <property type="evidence" value="ECO:0007669"/>
    <property type="project" value="InterPro"/>
</dbReference>
<dbReference type="InterPro" id="IPR028784">
    <property type="entry name" value="BBS1"/>
</dbReference>
<keyword evidence="7" id="KW-0813">Transport</keyword>
<feature type="transmembrane region" description="Helical" evidence="19">
    <location>
        <begin position="1406"/>
        <end position="1431"/>
    </location>
</feature>
<dbReference type="GO" id="GO:0006896">
    <property type="term" value="P:Golgi to vacuole transport"/>
    <property type="evidence" value="ECO:0007669"/>
    <property type="project" value="InterPro"/>
</dbReference>
<reference evidence="22" key="1">
    <citation type="submission" date="2020-11" db="EMBL/GenBank/DDBJ databases">
        <authorList>
            <person name="Tran Van P."/>
        </authorList>
    </citation>
    <scope>NUCLEOTIDE SEQUENCE</scope>
</reference>
<evidence type="ECO:0000256" key="17">
    <source>
        <dbReference type="ARBA" id="ARBA00025605"/>
    </source>
</evidence>
<dbReference type="InterPro" id="IPR036085">
    <property type="entry name" value="PAZ_dom_sf"/>
</dbReference>
<dbReference type="GO" id="GO:0005113">
    <property type="term" value="F:patched binding"/>
    <property type="evidence" value="ECO:0007669"/>
    <property type="project" value="TreeGrafter"/>
</dbReference>
<dbReference type="PROSITE" id="PS50822">
    <property type="entry name" value="PIWI"/>
    <property type="match status" value="1"/>
</dbReference>
<dbReference type="Proteomes" id="UP000678499">
    <property type="component" value="Unassembled WGS sequence"/>
</dbReference>
<feature type="transmembrane region" description="Helical" evidence="19">
    <location>
        <begin position="1227"/>
        <end position="1247"/>
    </location>
</feature>
<dbReference type="Gene3D" id="2.170.260.10">
    <property type="entry name" value="paz domain"/>
    <property type="match status" value="1"/>
</dbReference>
<dbReference type="SMART" id="SM01163">
    <property type="entry name" value="DUF1785"/>
    <property type="match status" value="1"/>
</dbReference>
<dbReference type="EMBL" id="CAJPEX010000040">
    <property type="protein sequence ID" value="CAG0912671.1"/>
    <property type="molecule type" value="Genomic_DNA"/>
</dbReference>
<evidence type="ECO:0000259" key="21">
    <source>
        <dbReference type="PROSITE" id="PS50822"/>
    </source>
</evidence>
<dbReference type="GO" id="GO:0005634">
    <property type="term" value="C:nucleus"/>
    <property type="evidence" value="ECO:0007669"/>
    <property type="project" value="UniProtKB-SubCell"/>
</dbReference>
<dbReference type="GO" id="GO:0006890">
    <property type="term" value="P:retrograde vesicle-mediated transport, Golgi to endoplasmic reticulum"/>
    <property type="evidence" value="ECO:0007669"/>
    <property type="project" value="InterPro"/>
</dbReference>
<evidence type="ECO:0000256" key="3">
    <source>
        <dbReference type="ARBA" id="ARBA00004308"/>
    </source>
</evidence>
<dbReference type="GO" id="GO:0061512">
    <property type="term" value="P:protein localization to cilium"/>
    <property type="evidence" value="ECO:0007669"/>
    <property type="project" value="TreeGrafter"/>
</dbReference>
<dbReference type="InterPro" id="IPR007528">
    <property type="entry name" value="RINT1_Tip20"/>
</dbReference>
<dbReference type="Pfam" id="PF14779">
    <property type="entry name" value="BBS1"/>
    <property type="match status" value="1"/>
</dbReference>
<dbReference type="SUPFAM" id="SSF103481">
    <property type="entry name" value="Multidrug resistance efflux transporter EmrE"/>
    <property type="match status" value="1"/>
</dbReference>
<feature type="transmembrane region" description="Helical" evidence="19">
    <location>
        <begin position="1374"/>
        <end position="1394"/>
    </location>
</feature>
<dbReference type="GO" id="GO:0005524">
    <property type="term" value="F:ATP binding"/>
    <property type="evidence" value="ECO:0007669"/>
    <property type="project" value="UniProtKB-KW"/>
</dbReference>
<keyword evidence="12" id="KW-0067">ATP-binding</keyword>
<evidence type="ECO:0000256" key="10">
    <source>
        <dbReference type="ARBA" id="ARBA00022705"/>
    </source>
</evidence>
<evidence type="ECO:0000256" key="14">
    <source>
        <dbReference type="ARBA" id="ARBA00022989"/>
    </source>
</evidence>
<accession>A0A7R9BCC2</accession>
<dbReference type="InterPro" id="IPR013748">
    <property type="entry name" value="Rep_factorC_C"/>
</dbReference>
<dbReference type="CDD" id="cd14834">
    <property type="entry name" value="AP3_sigma"/>
    <property type="match status" value="1"/>
</dbReference>
<dbReference type="InterPro" id="IPR011047">
    <property type="entry name" value="Quinoprotein_ADH-like_sf"/>
</dbReference>
<gene>
    <name evidence="22" type="ORF">NMOB1V02_LOCUS448</name>
</gene>
<dbReference type="Gene3D" id="3.30.450.60">
    <property type="match status" value="1"/>
</dbReference>
<feature type="domain" description="Piwi" evidence="21">
    <location>
        <begin position="2123"/>
        <end position="2368"/>
    </location>
</feature>
<dbReference type="Pfam" id="PF04437">
    <property type="entry name" value="RINT1_TIP1"/>
    <property type="match status" value="1"/>
</dbReference>
<dbReference type="InterPro" id="IPR027155">
    <property type="entry name" value="APS3"/>
</dbReference>
<keyword evidence="16" id="KW-0539">Nucleus</keyword>
<dbReference type="InterPro" id="IPR012337">
    <property type="entry name" value="RNaseH-like_sf"/>
</dbReference>
<evidence type="ECO:0000313" key="23">
    <source>
        <dbReference type="Proteomes" id="UP000678499"/>
    </source>
</evidence>
<dbReference type="GO" id="GO:0005119">
    <property type="term" value="F:smoothened binding"/>
    <property type="evidence" value="ECO:0007669"/>
    <property type="project" value="TreeGrafter"/>
</dbReference>
<dbReference type="GO" id="GO:0003723">
    <property type="term" value="F:RNA binding"/>
    <property type="evidence" value="ECO:0007669"/>
    <property type="project" value="InterPro"/>
</dbReference>
<feature type="transmembrane region" description="Helical" evidence="19">
    <location>
        <begin position="1315"/>
        <end position="1336"/>
    </location>
</feature>
<dbReference type="InterPro" id="IPR022775">
    <property type="entry name" value="AP_mu_sigma_su"/>
</dbReference>
<dbReference type="PANTHER" id="PTHR20870">
    <property type="entry name" value="BARDET-BIEDL SYNDROME 1 PROTEIN"/>
    <property type="match status" value="1"/>
</dbReference>
<dbReference type="Pfam" id="PF23278">
    <property type="entry name" value="Piwi_N"/>
    <property type="match status" value="1"/>
</dbReference>
<dbReference type="InterPro" id="IPR011012">
    <property type="entry name" value="Longin-like_dom_sf"/>
</dbReference>
<evidence type="ECO:0000259" key="20">
    <source>
        <dbReference type="PROSITE" id="PS50821"/>
    </source>
</evidence>
<dbReference type="CDD" id="cd02845">
    <property type="entry name" value="PAZ_piwi_like"/>
    <property type="match status" value="1"/>
</dbReference>
<comment type="similarity">
    <text evidence="6">Belongs to the nucleotide-sugar transporter family. SLC35A subfamily.</text>
</comment>
<dbReference type="PROSITE" id="PS51386">
    <property type="entry name" value="RINT1_TIP20"/>
    <property type="match status" value="2"/>
</dbReference>
<dbReference type="GO" id="GO:0070939">
    <property type="term" value="C:Dsl1/NZR complex"/>
    <property type="evidence" value="ECO:0007669"/>
    <property type="project" value="InterPro"/>
</dbReference>
<evidence type="ECO:0000256" key="9">
    <source>
        <dbReference type="ARBA" id="ARBA00022692"/>
    </source>
</evidence>
<dbReference type="GO" id="GO:0016887">
    <property type="term" value="F:ATP hydrolysis activity"/>
    <property type="evidence" value="ECO:0007669"/>
    <property type="project" value="InterPro"/>
</dbReference>
<evidence type="ECO:0000256" key="4">
    <source>
        <dbReference type="ARBA" id="ARBA00005378"/>
    </source>
</evidence>
<dbReference type="InterPro" id="IPR056419">
    <property type="entry name" value="GAE_BBS1"/>
</dbReference>
<evidence type="ECO:0000256" key="19">
    <source>
        <dbReference type="SAM" id="Phobius"/>
    </source>
</evidence>
<dbReference type="FunFam" id="3.40.50.300:FF:000129">
    <property type="entry name" value="Replication factor C subunit 5"/>
    <property type="match status" value="1"/>
</dbReference>
<dbReference type="Pfam" id="PF01217">
    <property type="entry name" value="Clat_adaptor_s"/>
    <property type="match status" value="1"/>
</dbReference>
<dbReference type="FunFam" id="3.30.450.60:FF:000001">
    <property type="entry name" value="AP complex subunit sigma"/>
    <property type="match status" value="1"/>
</dbReference>
<dbReference type="SMART" id="SM00950">
    <property type="entry name" value="Piwi"/>
    <property type="match status" value="1"/>
</dbReference>
<dbReference type="InterPro" id="IPR014811">
    <property type="entry name" value="ArgoL1"/>
</dbReference>
<comment type="similarity">
    <text evidence="5">Belongs to the adaptor complexes small subunit family.</text>
</comment>
<feature type="region of interest" description="Disordered" evidence="18">
    <location>
        <begin position="43"/>
        <end position="64"/>
    </location>
</feature>
<organism evidence="22">
    <name type="scientific">Notodromas monacha</name>
    <dbReference type="NCBI Taxonomy" id="399045"/>
    <lineage>
        <taxon>Eukaryota</taxon>
        <taxon>Metazoa</taxon>
        <taxon>Ecdysozoa</taxon>
        <taxon>Arthropoda</taxon>
        <taxon>Crustacea</taxon>
        <taxon>Oligostraca</taxon>
        <taxon>Ostracoda</taxon>
        <taxon>Podocopa</taxon>
        <taxon>Podocopida</taxon>
        <taxon>Cypridocopina</taxon>
        <taxon>Cypridoidea</taxon>
        <taxon>Cyprididae</taxon>
        <taxon>Notodromas</taxon>
    </lineage>
</organism>
<comment type="subcellular location">
    <subcellularLocation>
        <location evidence="3">Endomembrane system</location>
    </subcellularLocation>
    <subcellularLocation>
        <location evidence="2">Membrane</location>
        <topology evidence="2">Multi-pass membrane protein</topology>
    </subcellularLocation>
    <subcellularLocation>
        <location evidence="1">Nucleus</location>
    </subcellularLocation>
</comment>
<dbReference type="GO" id="GO:1905515">
    <property type="term" value="P:non-motile cilium assembly"/>
    <property type="evidence" value="ECO:0007669"/>
    <property type="project" value="InterPro"/>
</dbReference>
<evidence type="ECO:0000256" key="11">
    <source>
        <dbReference type="ARBA" id="ARBA00022741"/>
    </source>
</evidence>
<protein>
    <submittedName>
        <fullName evidence="22">Uncharacterized protein</fullName>
    </submittedName>
</protein>
<dbReference type="NCBIfam" id="NF001679">
    <property type="entry name" value="PRK00440.1"/>
    <property type="match status" value="1"/>
</dbReference>
<keyword evidence="23" id="KW-1185">Reference proteome</keyword>
<feature type="transmembrane region" description="Helical" evidence="19">
    <location>
        <begin position="1459"/>
        <end position="1479"/>
    </location>
</feature>
<evidence type="ECO:0000256" key="2">
    <source>
        <dbReference type="ARBA" id="ARBA00004141"/>
    </source>
</evidence>
<dbReference type="InterPro" id="IPR032728">
    <property type="entry name" value="BBS1_N"/>
</dbReference>
<dbReference type="InterPro" id="IPR003593">
    <property type="entry name" value="AAA+_ATPase"/>
</dbReference>
<dbReference type="SUPFAM" id="SSF50998">
    <property type="entry name" value="Quinoprotein alcohol dehydrogenase-like"/>
    <property type="match status" value="1"/>
</dbReference>
<keyword evidence="13" id="KW-0653">Protein transport</keyword>
<dbReference type="InterPro" id="IPR047854">
    <property type="entry name" value="RFC_lid"/>
</dbReference>
<evidence type="ECO:0000256" key="8">
    <source>
        <dbReference type="ARBA" id="ARBA00022597"/>
    </source>
</evidence>
<keyword evidence="8" id="KW-0762">Sugar transport</keyword>
<keyword evidence="14 19" id="KW-1133">Transmembrane helix</keyword>
<evidence type="ECO:0000256" key="15">
    <source>
        <dbReference type="ARBA" id="ARBA00023136"/>
    </source>
</evidence>
<dbReference type="InterPro" id="IPR003100">
    <property type="entry name" value="PAZ_dom"/>
</dbReference>
<evidence type="ECO:0000256" key="12">
    <source>
        <dbReference type="ARBA" id="ARBA00022840"/>
    </source>
</evidence>